<dbReference type="AlphaFoldDB" id="A0A0N9Y588"/>
<keyword evidence="3" id="KW-1185">Reference proteome</keyword>
<dbReference type="KEGG" id="mft:XA26_05990"/>
<proteinExistence type="predicted"/>
<dbReference type="EMBL" id="CP011269">
    <property type="protein sequence ID" value="ALI24460.1"/>
    <property type="molecule type" value="Genomic_DNA"/>
</dbReference>
<sequence length="56" mass="5997">MLWGAGCAAGVAVFVFVFVADFYRRVVVLARQQPGRGNRRGAHDVVGPASLPRLGQ</sequence>
<dbReference type="Proteomes" id="UP000057134">
    <property type="component" value="Chromosome"/>
</dbReference>
<evidence type="ECO:0000256" key="1">
    <source>
        <dbReference type="SAM" id="MobiDB-lite"/>
    </source>
</evidence>
<evidence type="ECO:0000313" key="2">
    <source>
        <dbReference type="EMBL" id="ALI24460.1"/>
    </source>
</evidence>
<evidence type="ECO:0000313" key="3">
    <source>
        <dbReference type="Proteomes" id="UP000057134"/>
    </source>
</evidence>
<name>A0A0N9Y588_MYCFO</name>
<organism evidence="2 3">
    <name type="scientific">Mycolicibacterium fortuitum</name>
    <name type="common">Mycobacterium fortuitum</name>
    <dbReference type="NCBI Taxonomy" id="1766"/>
    <lineage>
        <taxon>Bacteria</taxon>
        <taxon>Bacillati</taxon>
        <taxon>Actinomycetota</taxon>
        <taxon>Actinomycetes</taxon>
        <taxon>Mycobacteriales</taxon>
        <taxon>Mycobacteriaceae</taxon>
        <taxon>Mycolicibacterium</taxon>
    </lineage>
</organism>
<reference evidence="2 3" key="1">
    <citation type="journal article" date="2015" name="MBio">
        <title>Enzymatic Degradation of Phenazines Can Generate Energy and Protect Sensitive Organisms from Toxicity.</title>
        <authorList>
            <person name="Costa K.C."/>
            <person name="Bergkessel M."/>
            <person name="Saunders S."/>
            <person name="Korlach J."/>
            <person name="Newman D.K."/>
        </authorList>
    </citation>
    <scope>NUCLEOTIDE SEQUENCE [LARGE SCALE GENOMIC DNA]</scope>
    <source>
        <strain evidence="2 3">CT6</strain>
    </source>
</reference>
<feature type="region of interest" description="Disordered" evidence="1">
    <location>
        <begin position="34"/>
        <end position="56"/>
    </location>
</feature>
<protein>
    <submittedName>
        <fullName evidence="2">Uncharacterized protein</fullName>
    </submittedName>
</protein>
<accession>A0A0N9Y588</accession>
<gene>
    <name evidence="2" type="ORF">XA26_05990</name>
</gene>